<dbReference type="Pfam" id="PF07833">
    <property type="entry name" value="Cu_amine_oxidN1"/>
    <property type="match status" value="1"/>
</dbReference>
<dbReference type="InterPro" id="IPR036582">
    <property type="entry name" value="Mao_N_sf"/>
</dbReference>
<organism evidence="2 3">
    <name type="scientific">Clostridium aminobutyricum</name>
    <dbReference type="NCBI Taxonomy" id="33953"/>
    <lineage>
        <taxon>Bacteria</taxon>
        <taxon>Bacillati</taxon>
        <taxon>Bacillota</taxon>
        <taxon>Clostridia</taxon>
        <taxon>Eubacteriales</taxon>
        <taxon>Clostridiaceae</taxon>
        <taxon>Clostridium</taxon>
    </lineage>
</organism>
<name>A0A939DA52_CLOAM</name>
<evidence type="ECO:0000259" key="1">
    <source>
        <dbReference type="Pfam" id="PF07833"/>
    </source>
</evidence>
<dbReference type="InterPro" id="IPR012854">
    <property type="entry name" value="Cu_amine_oxidase-like_N"/>
</dbReference>
<keyword evidence="3" id="KW-1185">Reference proteome</keyword>
<evidence type="ECO:0000313" key="3">
    <source>
        <dbReference type="Proteomes" id="UP000664545"/>
    </source>
</evidence>
<proteinExistence type="predicted"/>
<gene>
    <name evidence="2" type="ORF">JYB65_12675</name>
</gene>
<dbReference type="SUPFAM" id="SSF55383">
    <property type="entry name" value="Copper amine oxidase, domain N"/>
    <property type="match status" value="1"/>
</dbReference>
<accession>A0A939DA52</accession>
<reference evidence="2" key="1">
    <citation type="submission" date="2021-02" db="EMBL/GenBank/DDBJ databases">
        <title>Abyssanaerobacter marinus gen.nov., sp., nov, anaerobic bacterium isolated from the Onnuri vent field of Indian Ocean and suggestion of Mogibacteriaceae fam. nov., and proposal of reclassification of ambiguous this family's genus member.</title>
        <authorList>
            <person name="Kim Y.J."/>
            <person name="Yang J.-A."/>
        </authorList>
    </citation>
    <scope>NUCLEOTIDE SEQUENCE</scope>
    <source>
        <strain evidence="2">DSM 2634</strain>
    </source>
</reference>
<feature type="domain" description="Copper amine oxidase-like N-terminal" evidence="1">
    <location>
        <begin position="2"/>
        <end position="109"/>
    </location>
</feature>
<comment type="caution">
    <text evidence="2">The sequence shown here is derived from an EMBL/GenBank/DDBJ whole genome shotgun (WGS) entry which is preliminary data.</text>
</comment>
<dbReference type="Proteomes" id="UP000664545">
    <property type="component" value="Unassembled WGS sequence"/>
</dbReference>
<dbReference type="EMBL" id="JAFJZZ010000007">
    <property type="protein sequence ID" value="MBN7774214.1"/>
    <property type="molecule type" value="Genomic_DNA"/>
</dbReference>
<sequence length="111" mass="11964">MKVNDQYITFNQAPILESGTTLVPMRAIFESLGASMKWDQSAQKVTGTLGEAKVELVIGQKEASVNGKNITLEVAARLENGTTLVPVRFVSESLGASVAWDNAARTVIINR</sequence>
<evidence type="ECO:0000313" key="2">
    <source>
        <dbReference type="EMBL" id="MBN7774214.1"/>
    </source>
</evidence>
<dbReference type="AlphaFoldDB" id="A0A939DA52"/>
<protein>
    <submittedName>
        <fullName evidence="2">Copper amine oxidase N-terminal domain-containing protein</fullName>
    </submittedName>
</protein>
<dbReference type="Gene3D" id="3.30.457.10">
    <property type="entry name" value="Copper amine oxidase-like, N-terminal domain"/>
    <property type="match status" value="1"/>
</dbReference>